<keyword evidence="1" id="KW-0175">Coiled coil</keyword>
<feature type="region of interest" description="Disordered" evidence="2">
    <location>
        <begin position="86"/>
        <end position="174"/>
    </location>
</feature>
<reference evidence="5" key="1">
    <citation type="submission" date="2020-03" db="EMBL/GenBank/DDBJ databases">
        <title>Evolution of repeat sequences and sex chromosomes of tilapia species revealed by chromosome-level genomes.</title>
        <authorList>
            <person name="Xu L."/>
            <person name="Tao W."/>
            <person name="Wang D."/>
            <person name="Zhou Q."/>
        </authorList>
    </citation>
    <scope>NUCLEOTIDE SEQUENCE [LARGE SCALE GENOMIC DNA]</scope>
    <source>
        <strain evidence="5">Israel</strain>
    </source>
</reference>
<proteinExistence type="predicted"/>
<feature type="domain" description="DUF4806" evidence="3">
    <location>
        <begin position="242"/>
        <end position="328"/>
    </location>
</feature>
<dbReference type="Ensembl" id="ENSOABT00000064436.1">
    <property type="protein sequence ID" value="ENSOABP00000066224.1"/>
    <property type="gene ID" value="ENSOABG00000027757.1"/>
</dbReference>
<keyword evidence="5" id="KW-1185">Reference proteome</keyword>
<gene>
    <name evidence="4" type="primary">SMARCB1</name>
</gene>
<feature type="compositionally biased region" description="Polar residues" evidence="2">
    <location>
        <begin position="162"/>
        <end position="174"/>
    </location>
</feature>
<feature type="compositionally biased region" description="Polar residues" evidence="2">
    <location>
        <begin position="87"/>
        <end position="98"/>
    </location>
</feature>
<dbReference type="PANTHER" id="PTHR34153">
    <property type="entry name" value="SI:CH211-262H13.3-RELATED-RELATED"/>
    <property type="match status" value="1"/>
</dbReference>
<accession>A0AAZ1XEZ7</accession>
<protein>
    <recommendedName>
        <fullName evidence="3">DUF4806 domain-containing protein</fullName>
    </recommendedName>
</protein>
<dbReference type="InterPro" id="IPR032071">
    <property type="entry name" value="DUF4806"/>
</dbReference>
<dbReference type="Proteomes" id="UP000472276">
    <property type="component" value="Unassembled WGS sequence"/>
</dbReference>
<dbReference type="Pfam" id="PF16064">
    <property type="entry name" value="DUF4806"/>
    <property type="match status" value="1"/>
</dbReference>
<organism evidence="4 5">
    <name type="scientific">Oreochromis aureus</name>
    <name type="common">Israeli tilapia</name>
    <name type="synonym">Chromis aureus</name>
    <dbReference type="NCBI Taxonomy" id="47969"/>
    <lineage>
        <taxon>Eukaryota</taxon>
        <taxon>Metazoa</taxon>
        <taxon>Chordata</taxon>
        <taxon>Craniata</taxon>
        <taxon>Vertebrata</taxon>
        <taxon>Euteleostomi</taxon>
        <taxon>Actinopterygii</taxon>
        <taxon>Neopterygii</taxon>
        <taxon>Teleostei</taxon>
        <taxon>Neoteleostei</taxon>
        <taxon>Acanthomorphata</taxon>
        <taxon>Ovalentaria</taxon>
        <taxon>Cichlomorphae</taxon>
        <taxon>Cichliformes</taxon>
        <taxon>Cichlidae</taxon>
        <taxon>African cichlids</taxon>
        <taxon>Pseudocrenilabrinae</taxon>
        <taxon>Oreochromini</taxon>
        <taxon>Oreochromis</taxon>
    </lineage>
</organism>
<evidence type="ECO:0000259" key="3">
    <source>
        <dbReference type="Pfam" id="PF16064"/>
    </source>
</evidence>
<reference evidence="4" key="2">
    <citation type="submission" date="2025-08" db="UniProtKB">
        <authorList>
            <consortium name="Ensembl"/>
        </authorList>
    </citation>
    <scope>IDENTIFICATION</scope>
</reference>
<reference evidence="4" key="3">
    <citation type="submission" date="2025-09" db="UniProtKB">
        <authorList>
            <consortium name="Ensembl"/>
        </authorList>
    </citation>
    <scope>IDENTIFICATION</scope>
</reference>
<evidence type="ECO:0000313" key="5">
    <source>
        <dbReference type="Proteomes" id="UP000472276"/>
    </source>
</evidence>
<sequence>MKDWCIVQFSTGGTEVVPSSWLNGEKLSWPPYPPRDTFRIHAAVKRRVHPGATWLTYAPVRLLISHDTFQEAERSLQKYLSEHCDTSDLQSEAETQTTLKRKHKPNPLYTYSDSEDEQPTKKRFPQAPRVTIPALTAPQSSPQPTDSRHHNAPPSFRHHSPLQENIPNDTPLQSPQHAEYDVEAFPIDDSRDSVRPLLQDATAQKMLTMLSDLTRSVNELREEVRAIRSTGSNESLDAGVLPLDLPLNSIEELNHAEAALTSQEAIKAMVRRFALIGGTTLEVRVRRVMAYAITNELASLLNWAGKKTKDHTKQKRAFKDTALCRCIFDGLTQQIGANSMSEFLFAQAVQKWLRYAPDRLGGAGRTSSVPIPGES</sequence>
<name>A0AAZ1XEZ7_OREAU</name>
<dbReference type="PANTHER" id="PTHR34153:SF2">
    <property type="entry name" value="SI:CH211-262H13.3-RELATED"/>
    <property type="match status" value="1"/>
</dbReference>
<evidence type="ECO:0000313" key="4">
    <source>
        <dbReference type="Ensembl" id="ENSOABP00000066224.1"/>
    </source>
</evidence>
<evidence type="ECO:0000256" key="2">
    <source>
        <dbReference type="SAM" id="MobiDB-lite"/>
    </source>
</evidence>
<evidence type="ECO:0000256" key="1">
    <source>
        <dbReference type="SAM" id="Coils"/>
    </source>
</evidence>
<feature type="coiled-coil region" evidence="1">
    <location>
        <begin position="203"/>
        <end position="230"/>
    </location>
</feature>
<dbReference type="AlphaFoldDB" id="A0AAZ1XEZ7"/>